<dbReference type="PANTHER" id="PTHR21666:SF270">
    <property type="entry name" value="MUREIN HYDROLASE ACTIVATOR ENVC"/>
    <property type="match status" value="1"/>
</dbReference>
<gene>
    <name evidence="5" type="ORF">GTP41_18775</name>
</gene>
<dbReference type="Pfam" id="PF01551">
    <property type="entry name" value="Peptidase_M23"/>
    <property type="match status" value="1"/>
</dbReference>
<keyword evidence="1" id="KW-0175">Coiled coil</keyword>
<dbReference type="Gene3D" id="2.70.70.10">
    <property type="entry name" value="Glucose Permease (Domain IIA)"/>
    <property type="match status" value="1"/>
</dbReference>
<reference evidence="5 6" key="1">
    <citation type="submission" date="2019-12" db="EMBL/GenBank/DDBJ databases">
        <title>Novel species isolated from a subtropical stream in China.</title>
        <authorList>
            <person name="Lu H."/>
        </authorList>
    </citation>
    <scope>NUCLEOTIDE SEQUENCE [LARGE SCALE GENOMIC DNA]</scope>
    <source>
        <strain evidence="5 6">DS3</strain>
    </source>
</reference>
<dbReference type="SUPFAM" id="SSF51261">
    <property type="entry name" value="Duplicated hybrid motif"/>
    <property type="match status" value="1"/>
</dbReference>
<feature type="coiled-coil region" evidence="1">
    <location>
        <begin position="48"/>
        <end position="117"/>
    </location>
</feature>
<sequence length="493" mass="53251">MAVAPTRRARARRAVSSSALALLLALGTVYGVPAAHAAPKPTERSKQKAAAETERAALARKLANLKAEIGKTESAKEDAADTLAESEEAISDANRTLRELAAEQSQLNGKVGELAAEQLRLSATVAAQKQQLAKLLREQYVAGNEDRIKLLLSGDNPNRINRELQLMAYVSQSQARLLESLRANLKKVEDNQAAAQNAKQELDEIAEEERQQKIKLEQEKGRRAATLATLSKKLVTQRKEAGRMEQDAQRLDNLVDRLNKLIEEQARIAAAEKARQEKLAAERAAKAKADAEARALARAKAQAERERLAQEAKKAGKPAPKPLPVEEEPKVAAKPEPAQGGEVRDEKSPRPSEVALAPVVPDGVFAKLKGLLPLPVAGKVEKRFGSKNADGVAWKGMVVKAGGGAEVRAVAAGRVVHANWLRGYGNFIIVDHGGQYWSGYGYNEALLKRAGDVVKAGEVIATVGNTGGYEESGLYFEMRHQGKPIDPAGWVKF</sequence>
<evidence type="ECO:0000313" key="5">
    <source>
        <dbReference type="EMBL" id="MYN04140.1"/>
    </source>
</evidence>
<proteinExistence type="predicted"/>
<name>A0A6N9HKW9_9BURK</name>
<dbReference type="Gene3D" id="6.10.250.3150">
    <property type="match status" value="1"/>
</dbReference>
<comment type="caution">
    <text evidence="5">The sequence shown here is derived from an EMBL/GenBank/DDBJ whole genome shotgun (WGS) entry which is preliminary data.</text>
</comment>
<dbReference type="FunFam" id="2.70.70.10:FF:000003">
    <property type="entry name" value="Murein hydrolase activator EnvC"/>
    <property type="match status" value="1"/>
</dbReference>
<protein>
    <submittedName>
        <fullName evidence="5">Peptidoglycan DD-metalloendopeptidase family protein</fullName>
    </submittedName>
</protein>
<dbReference type="InterPro" id="IPR011055">
    <property type="entry name" value="Dup_hybrid_motif"/>
</dbReference>
<organism evidence="5 6">
    <name type="scientific">Pseudoduganella guangdongensis</name>
    <dbReference type="NCBI Taxonomy" id="2692179"/>
    <lineage>
        <taxon>Bacteria</taxon>
        <taxon>Pseudomonadati</taxon>
        <taxon>Pseudomonadota</taxon>
        <taxon>Betaproteobacteria</taxon>
        <taxon>Burkholderiales</taxon>
        <taxon>Oxalobacteraceae</taxon>
        <taxon>Telluria group</taxon>
        <taxon>Pseudoduganella</taxon>
    </lineage>
</organism>
<dbReference type="GO" id="GO:0004222">
    <property type="term" value="F:metalloendopeptidase activity"/>
    <property type="evidence" value="ECO:0007669"/>
    <property type="project" value="TreeGrafter"/>
</dbReference>
<accession>A0A6N9HKW9</accession>
<dbReference type="RefSeq" id="WP_161027106.1">
    <property type="nucleotide sequence ID" value="NZ_WWCJ01000014.1"/>
</dbReference>
<dbReference type="Proteomes" id="UP000448575">
    <property type="component" value="Unassembled WGS sequence"/>
</dbReference>
<evidence type="ECO:0000259" key="4">
    <source>
        <dbReference type="Pfam" id="PF01551"/>
    </source>
</evidence>
<dbReference type="InterPro" id="IPR050570">
    <property type="entry name" value="Cell_wall_metabolism_enzyme"/>
</dbReference>
<feature type="chain" id="PRO_5026693116" evidence="3">
    <location>
        <begin position="38"/>
        <end position="493"/>
    </location>
</feature>
<evidence type="ECO:0000256" key="2">
    <source>
        <dbReference type="SAM" id="MobiDB-lite"/>
    </source>
</evidence>
<keyword evidence="6" id="KW-1185">Reference proteome</keyword>
<feature type="domain" description="M23ase beta-sheet core" evidence="4">
    <location>
        <begin position="394"/>
        <end position="487"/>
    </location>
</feature>
<dbReference type="InterPro" id="IPR016047">
    <property type="entry name" value="M23ase_b-sheet_dom"/>
</dbReference>
<evidence type="ECO:0000256" key="1">
    <source>
        <dbReference type="SAM" id="Coils"/>
    </source>
</evidence>
<dbReference type="AlphaFoldDB" id="A0A6N9HKW9"/>
<evidence type="ECO:0000256" key="3">
    <source>
        <dbReference type="SAM" id="SignalP"/>
    </source>
</evidence>
<keyword evidence="3" id="KW-0732">Signal</keyword>
<evidence type="ECO:0000313" key="6">
    <source>
        <dbReference type="Proteomes" id="UP000448575"/>
    </source>
</evidence>
<feature type="compositionally biased region" description="Basic and acidic residues" evidence="2">
    <location>
        <begin position="300"/>
        <end position="314"/>
    </location>
</feature>
<dbReference type="PANTHER" id="PTHR21666">
    <property type="entry name" value="PEPTIDASE-RELATED"/>
    <property type="match status" value="1"/>
</dbReference>
<dbReference type="EMBL" id="WWCJ01000014">
    <property type="protein sequence ID" value="MYN04140.1"/>
    <property type="molecule type" value="Genomic_DNA"/>
</dbReference>
<feature type="region of interest" description="Disordered" evidence="2">
    <location>
        <begin position="300"/>
        <end position="352"/>
    </location>
</feature>
<dbReference type="CDD" id="cd12797">
    <property type="entry name" value="M23_peptidase"/>
    <property type="match status" value="1"/>
</dbReference>
<feature type="signal peptide" evidence="3">
    <location>
        <begin position="1"/>
        <end position="37"/>
    </location>
</feature>